<keyword evidence="2" id="KW-1185">Reference proteome</keyword>
<gene>
    <name evidence="1" type="ORF">KVH43_05055</name>
</gene>
<dbReference type="RefSeq" id="WP_218283769.1">
    <property type="nucleotide sequence ID" value="NZ_CP078093.1"/>
</dbReference>
<proteinExistence type="predicted"/>
<protein>
    <submittedName>
        <fullName evidence="1">Uncharacterized protein</fullName>
    </submittedName>
</protein>
<sequence length="191" mass="22775">MILQHYIQDALDLAVTRDPKKINKAIELMDTALREFHKDKFSLTRAYSTKGLIYEYYSRDFYRAYECYTKWGEIGGKLKGYEFDRIRSFMRANKFQYSKKFFSLVEDMQKVQIHIPTKQIRFWMSIAATIIYSYEARYDAAKQMAKGAIFIFNEKETSLKTMLKSNKLLDHIDVTEEEMKLVWQFAKKGKI</sequence>
<accession>A0ABX8RDD5</accession>
<dbReference type="EMBL" id="CP078093">
    <property type="protein sequence ID" value="QXM07080.1"/>
    <property type="molecule type" value="Genomic_DNA"/>
</dbReference>
<organism evidence="1 2">
    <name type="scientific">Crassaminicella indica</name>
    <dbReference type="NCBI Taxonomy" id="2855394"/>
    <lineage>
        <taxon>Bacteria</taxon>
        <taxon>Bacillati</taxon>
        <taxon>Bacillota</taxon>
        <taxon>Clostridia</taxon>
        <taxon>Eubacteriales</taxon>
        <taxon>Clostridiaceae</taxon>
        <taxon>Crassaminicella</taxon>
    </lineage>
</organism>
<reference evidence="1" key="1">
    <citation type="submission" date="2021-07" db="EMBL/GenBank/DDBJ databases">
        <title>Complete genome sequence of Crassaminicella sp. 143-21, isolated from a deep-sea hydrothermal vent.</title>
        <authorList>
            <person name="Li X."/>
        </authorList>
    </citation>
    <scope>NUCLEOTIDE SEQUENCE</scope>
    <source>
        <strain evidence="1">143-21</strain>
    </source>
</reference>
<evidence type="ECO:0000313" key="2">
    <source>
        <dbReference type="Proteomes" id="UP000886818"/>
    </source>
</evidence>
<evidence type="ECO:0000313" key="1">
    <source>
        <dbReference type="EMBL" id="QXM07080.1"/>
    </source>
</evidence>
<name>A0ABX8RDD5_9CLOT</name>
<dbReference type="Proteomes" id="UP000886818">
    <property type="component" value="Chromosome"/>
</dbReference>